<dbReference type="Pfam" id="PF13426">
    <property type="entry name" value="PAS_9"/>
    <property type="match status" value="1"/>
</dbReference>
<dbReference type="SMART" id="SM01079">
    <property type="entry name" value="CHASE"/>
    <property type="match status" value="1"/>
</dbReference>
<evidence type="ECO:0000313" key="12">
    <source>
        <dbReference type="Proteomes" id="UP000199138"/>
    </source>
</evidence>
<dbReference type="SMART" id="SM00091">
    <property type="entry name" value="PAS"/>
    <property type="match status" value="1"/>
</dbReference>
<dbReference type="InterPro" id="IPR000014">
    <property type="entry name" value="PAS"/>
</dbReference>
<dbReference type="PROSITE" id="PS50109">
    <property type="entry name" value="HIS_KIN"/>
    <property type="match status" value="1"/>
</dbReference>
<dbReference type="PROSITE" id="PS50112">
    <property type="entry name" value="PAS"/>
    <property type="match status" value="1"/>
</dbReference>
<dbReference type="CDD" id="cd00130">
    <property type="entry name" value="PAS"/>
    <property type="match status" value="1"/>
</dbReference>
<feature type="domain" description="Histidine kinase" evidence="7">
    <location>
        <begin position="610"/>
        <end position="821"/>
    </location>
</feature>
<feature type="transmembrane region" description="Helical" evidence="6">
    <location>
        <begin position="20"/>
        <end position="38"/>
    </location>
</feature>
<comment type="catalytic activity">
    <reaction evidence="1">
        <text>ATP + protein L-histidine = ADP + protein N-phospho-L-histidine.</text>
        <dbReference type="EC" id="2.7.13.3"/>
    </reaction>
</comment>
<evidence type="ECO:0000259" key="10">
    <source>
        <dbReference type="PROSITE" id="PS50839"/>
    </source>
</evidence>
<dbReference type="Gene3D" id="3.30.565.10">
    <property type="entry name" value="Histidine kinase-like ATPase, C-terminal domain"/>
    <property type="match status" value="1"/>
</dbReference>
<dbReference type="GO" id="GO:0004673">
    <property type="term" value="F:protein histidine kinase activity"/>
    <property type="evidence" value="ECO:0007669"/>
    <property type="project" value="UniProtKB-EC"/>
</dbReference>
<evidence type="ECO:0000259" key="9">
    <source>
        <dbReference type="PROSITE" id="PS50113"/>
    </source>
</evidence>
<dbReference type="InterPro" id="IPR005467">
    <property type="entry name" value="His_kinase_dom"/>
</dbReference>
<keyword evidence="6" id="KW-0472">Membrane</keyword>
<gene>
    <name evidence="11" type="ORF">SAMN05216480_11137</name>
</gene>
<dbReference type="InterPro" id="IPR036890">
    <property type="entry name" value="HATPase_C_sf"/>
</dbReference>
<dbReference type="SMART" id="SM00387">
    <property type="entry name" value="HATPase_c"/>
    <property type="match status" value="1"/>
</dbReference>
<dbReference type="EC" id="2.7.13.3" evidence="2"/>
<dbReference type="Pfam" id="PF03924">
    <property type="entry name" value="CHASE"/>
    <property type="match status" value="1"/>
</dbReference>
<dbReference type="SMART" id="SM00086">
    <property type="entry name" value="PAC"/>
    <property type="match status" value="2"/>
</dbReference>
<feature type="transmembrane region" description="Helical" evidence="6">
    <location>
        <begin position="261"/>
        <end position="283"/>
    </location>
</feature>
<keyword evidence="6" id="KW-1133">Transmembrane helix</keyword>
<dbReference type="AlphaFoldDB" id="A0A1I7HUK0"/>
<evidence type="ECO:0000259" key="7">
    <source>
        <dbReference type="PROSITE" id="PS50109"/>
    </source>
</evidence>
<evidence type="ECO:0000256" key="2">
    <source>
        <dbReference type="ARBA" id="ARBA00012438"/>
    </source>
</evidence>
<dbReference type="InterPro" id="IPR052162">
    <property type="entry name" value="Sensor_kinase/Photoreceptor"/>
</dbReference>
<feature type="domain" description="CHASE" evidence="10">
    <location>
        <begin position="112"/>
        <end position="202"/>
    </location>
</feature>
<dbReference type="InterPro" id="IPR001610">
    <property type="entry name" value="PAC"/>
</dbReference>
<dbReference type="OrthoDB" id="5522855at2"/>
<dbReference type="SUPFAM" id="SSF55785">
    <property type="entry name" value="PYP-like sensor domain (PAS domain)"/>
    <property type="match status" value="2"/>
</dbReference>
<feature type="domain" description="PAS" evidence="8">
    <location>
        <begin position="303"/>
        <end position="374"/>
    </location>
</feature>
<dbReference type="InterPro" id="IPR000700">
    <property type="entry name" value="PAS-assoc_C"/>
</dbReference>
<name>A0A1I7HUK0_9FLAO</name>
<evidence type="ECO:0000256" key="3">
    <source>
        <dbReference type="ARBA" id="ARBA00022553"/>
    </source>
</evidence>
<dbReference type="PANTHER" id="PTHR43304:SF1">
    <property type="entry name" value="PAC DOMAIN-CONTAINING PROTEIN"/>
    <property type="match status" value="1"/>
</dbReference>
<proteinExistence type="predicted"/>
<dbReference type="RefSeq" id="WP_093025701.1">
    <property type="nucleotide sequence ID" value="NZ_FPBK01000011.1"/>
</dbReference>
<dbReference type="EMBL" id="FPBK01000011">
    <property type="protein sequence ID" value="SFU64412.1"/>
    <property type="molecule type" value="Genomic_DNA"/>
</dbReference>
<reference evidence="11 12" key="1">
    <citation type="submission" date="2016-10" db="EMBL/GenBank/DDBJ databases">
        <authorList>
            <person name="de Groot N.N."/>
        </authorList>
    </citation>
    <scope>NUCLEOTIDE SEQUENCE [LARGE SCALE GENOMIC DNA]</scope>
    <source>
        <strain evidence="11 12">CGMCC 1.12333</strain>
    </source>
</reference>
<dbReference type="PROSITE" id="PS50113">
    <property type="entry name" value="PAC"/>
    <property type="match status" value="1"/>
</dbReference>
<dbReference type="PANTHER" id="PTHR43304">
    <property type="entry name" value="PHYTOCHROME-LIKE PROTEIN CPH1"/>
    <property type="match status" value="1"/>
</dbReference>
<evidence type="ECO:0000256" key="6">
    <source>
        <dbReference type="SAM" id="Phobius"/>
    </source>
</evidence>
<keyword evidence="6" id="KW-0812">Transmembrane</keyword>
<dbReference type="InterPro" id="IPR003594">
    <property type="entry name" value="HATPase_dom"/>
</dbReference>
<dbReference type="InterPro" id="IPR035965">
    <property type="entry name" value="PAS-like_dom_sf"/>
</dbReference>
<evidence type="ECO:0000259" key="8">
    <source>
        <dbReference type="PROSITE" id="PS50112"/>
    </source>
</evidence>
<dbReference type="Pfam" id="PF02518">
    <property type="entry name" value="HATPase_c"/>
    <property type="match status" value="1"/>
</dbReference>
<accession>A0A1I7HUK0</accession>
<protein>
    <recommendedName>
        <fullName evidence="2">histidine kinase</fullName>
        <ecNumber evidence="2">2.7.13.3</ecNumber>
    </recommendedName>
</protein>
<organism evidence="11 12">
    <name type="scientific">Pustulibacterium marinum</name>
    <dbReference type="NCBI Taxonomy" id="1224947"/>
    <lineage>
        <taxon>Bacteria</taxon>
        <taxon>Pseudomonadati</taxon>
        <taxon>Bacteroidota</taxon>
        <taxon>Flavobacteriia</taxon>
        <taxon>Flavobacteriales</taxon>
        <taxon>Flavobacteriaceae</taxon>
        <taxon>Pustulibacterium</taxon>
    </lineage>
</organism>
<keyword evidence="5" id="KW-0418">Kinase</keyword>
<dbReference type="InterPro" id="IPR006189">
    <property type="entry name" value="CHASE_dom"/>
</dbReference>
<evidence type="ECO:0000256" key="4">
    <source>
        <dbReference type="ARBA" id="ARBA00022679"/>
    </source>
</evidence>
<dbReference type="NCBIfam" id="TIGR00229">
    <property type="entry name" value="sensory_box"/>
    <property type="match status" value="1"/>
</dbReference>
<evidence type="ECO:0000313" key="11">
    <source>
        <dbReference type="EMBL" id="SFU64412.1"/>
    </source>
</evidence>
<dbReference type="InterPro" id="IPR004358">
    <property type="entry name" value="Sig_transdc_His_kin-like_C"/>
</dbReference>
<dbReference type="Gene3D" id="3.30.450.20">
    <property type="entry name" value="PAS domain"/>
    <property type="match status" value="2"/>
</dbReference>
<dbReference type="Proteomes" id="UP000199138">
    <property type="component" value="Unassembled WGS sequence"/>
</dbReference>
<dbReference type="SUPFAM" id="SSF55874">
    <property type="entry name" value="ATPase domain of HSP90 chaperone/DNA topoisomerase II/histidine kinase"/>
    <property type="match status" value="1"/>
</dbReference>
<evidence type="ECO:0000256" key="5">
    <source>
        <dbReference type="ARBA" id="ARBA00022777"/>
    </source>
</evidence>
<dbReference type="STRING" id="1224947.SAMN05216480_11137"/>
<dbReference type="PROSITE" id="PS50839">
    <property type="entry name" value="CHASE"/>
    <property type="match status" value="1"/>
</dbReference>
<sequence length="821" mass="94716">MLIKGNKSKAINSSYILKPAITSIISFLVLVVIGYFIIDQQQQLLQEKERLEMQGMLEVTKQNVQQIIQNSYTVAASLSLIIDDNGNYQNFETSAERLLKNNQNISAVQLVPNGIIKDTYPNQGNEASIGLNLFETEHTKDEAFRAIELREMYFAGPLELVQGGTAIVGRLPIYRNQKFWGFSAVIINLDTLIEESGLQNFNNKRYYLSLSKINPVTFKEDFFLKRENNFEKAFKKTLQIPQGDWNIQIVKKRANNDYLSLYPTIILWTVFCIISSVFLYFLLKKPSELEKVIKDQTAIIAENEREFQAIFDHAGLGIAVININTRKFEKANSHLCSILGCSLEDLKNESIHKFRHPEDNFNFENLLSELKNGDINVFTVTRRLKSVQGLELWINITVSPMWDKDEEPNYYVAIIEDITEKKKSYEQLKQSESRFKSLFDDSPIPLREEDLSEVQNELKRLNICHLPSTKIYRYFKTHPEELRNCISKIKIINVNKETLRLRNATNKEVLIKNFTDIISKNNTSILIKQLITICKGRTFFSGETNIVTINGEHKDVQVKWYVVPGYEGNYKRVFVSTEEITAQKNAIRELRNSHKILLERNKRLLDFSYITSHNLRSHTSNIQTIITTLDFIDDLTERKGLFAMLKVVADSLDETIHNLNEVTSIRANINIKKEKLNLLSYIKKCLDILSDKIKSEDIRIINHINSEEFITFSTAYLESILLNLVSNAIKYRDPEKDSYVEISLKNYKEYQILYVKDNGIGIDLKKHGDKIFGMYKTFSEHPEAKGIGLFIIKNQIEAMGGKIEVDSKPGEGSTFKVYIQK</sequence>
<feature type="domain" description="PAC" evidence="9">
    <location>
        <begin position="378"/>
        <end position="430"/>
    </location>
</feature>
<keyword evidence="4" id="KW-0808">Transferase</keyword>
<evidence type="ECO:0000256" key="1">
    <source>
        <dbReference type="ARBA" id="ARBA00000085"/>
    </source>
</evidence>
<dbReference type="PRINTS" id="PR00344">
    <property type="entry name" value="BCTRLSENSOR"/>
</dbReference>
<keyword evidence="12" id="KW-1185">Reference proteome</keyword>
<keyword evidence="3" id="KW-0597">Phosphoprotein</keyword>